<feature type="non-terminal residue" evidence="1">
    <location>
        <position position="1"/>
    </location>
</feature>
<name>X6M9G9_RETFI</name>
<evidence type="ECO:0000313" key="1">
    <source>
        <dbReference type="EMBL" id="ETO10529.1"/>
    </source>
</evidence>
<dbReference type="EMBL" id="ASPP01023418">
    <property type="protein sequence ID" value="ETO10529.1"/>
    <property type="molecule type" value="Genomic_DNA"/>
</dbReference>
<proteinExistence type="predicted"/>
<dbReference type="AlphaFoldDB" id="X6M9G9"/>
<sequence>VFVDLKEHKRISLVSEKKLIEGFCVTLHRLDAITFAFLCHTNNYVRYSCVDLVQSIQKAMQYLIAYYFTDKSAEEQQIQLSFPSSLGQLFELYSDKIIRRALAKFKHHQDNMKLTVLDFETNWMDQYYDNAEYHPKFGVLHALLDPNDFVPYSACMDAIVEQIQALCEEGSEYMRFLRIDCCQEILLQEKWLSVDEKSTEKFVLGSMCIALIPLIGFSDNGLDQMDFYDSVWIQLWRFLHENDLQLFNTVLYAIQCTHPGRVLHLNKSLHQW</sequence>
<accession>X6M9G9</accession>
<evidence type="ECO:0000313" key="2">
    <source>
        <dbReference type="Proteomes" id="UP000023152"/>
    </source>
</evidence>
<keyword evidence="2" id="KW-1185">Reference proteome</keyword>
<organism evidence="1 2">
    <name type="scientific">Reticulomyxa filosa</name>
    <dbReference type="NCBI Taxonomy" id="46433"/>
    <lineage>
        <taxon>Eukaryota</taxon>
        <taxon>Sar</taxon>
        <taxon>Rhizaria</taxon>
        <taxon>Retaria</taxon>
        <taxon>Foraminifera</taxon>
        <taxon>Monothalamids</taxon>
        <taxon>Reticulomyxidae</taxon>
        <taxon>Reticulomyxa</taxon>
    </lineage>
</organism>
<reference evidence="1 2" key="1">
    <citation type="journal article" date="2013" name="Curr. Biol.">
        <title>The Genome of the Foraminiferan Reticulomyxa filosa.</title>
        <authorList>
            <person name="Glockner G."/>
            <person name="Hulsmann N."/>
            <person name="Schleicher M."/>
            <person name="Noegel A.A."/>
            <person name="Eichinger L."/>
            <person name="Gallinger C."/>
            <person name="Pawlowski J."/>
            <person name="Sierra R."/>
            <person name="Euteneuer U."/>
            <person name="Pillet L."/>
            <person name="Moustafa A."/>
            <person name="Platzer M."/>
            <person name="Groth M."/>
            <person name="Szafranski K."/>
            <person name="Schliwa M."/>
        </authorList>
    </citation>
    <scope>NUCLEOTIDE SEQUENCE [LARGE SCALE GENOMIC DNA]</scope>
</reference>
<gene>
    <name evidence="1" type="ORF">RFI_26848</name>
</gene>
<dbReference type="Proteomes" id="UP000023152">
    <property type="component" value="Unassembled WGS sequence"/>
</dbReference>
<comment type="caution">
    <text evidence="1">The sequence shown here is derived from an EMBL/GenBank/DDBJ whole genome shotgun (WGS) entry which is preliminary data.</text>
</comment>
<protein>
    <submittedName>
        <fullName evidence="1">Uncharacterized protein</fullName>
    </submittedName>
</protein>